<feature type="binding site" evidence="8">
    <location>
        <position position="29"/>
    </location>
    <ligand>
        <name>GTP</name>
        <dbReference type="ChEBI" id="CHEBI:37565"/>
    </ligand>
</feature>
<comment type="caution">
    <text evidence="8">Lacks conserved residue(s) required for the propagation of feature annotation.</text>
</comment>
<evidence type="ECO:0000256" key="2">
    <source>
        <dbReference type="ARBA" id="ARBA00022679"/>
    </source>
</evidence>
<dbReference type="AlphaFoldDB" id="A0A498DDV5"/>
<evidence type="ECO:0000256" key="5">
    <source>
        <dbReference type="ARBA" id="ARBA00022842"/>
    </source>
</evidence>
<dbReference type="CDD" id="cd02503">
    <property type="entry name" value="MobA"/>
    <property type="match status" value="1"/>
</dbReference>
<evidence type="ECO:0000313" key="11">
    <source>
        <dbReference type="Proteomes" id="UP000270219"/>
    </source>
</evidence>
<dbReference type="GO" id="GO:0061603">
    <property type="term" value="F:molybdenum cofactor guanylyltransferase activity"/>
    <property type="evidence" value="ECO:0007669"/>
    <property type="project" value="UniProtKB-EC"/>
</dbReference>
<organism evidence="10 11">
    <name type="scientific">Oceanobacillus piezotolerans</name>
    <dbReference type="NCBI Taxonomy" id="2448030"/>
    <lineage>
        <taxon>Bacteria</taxon>
        <taxon>Bacillati</taxon>
        <taxon>Bacillota</taxon>
        <taxon>Bacilli</taxon>
        <taxon>Bacillales</taxon>
        <taxon>Bacillaceae</taxon>
        <taxon>Oceanobacillus</taxon>
    </lineage>
</organism>
<dbReference type="EC" id="2.7.7.77" evidence="8"/>
<dbReference type="Proteomes" id="UP000270219">
    <property type="component" value="Unassembled WGS sequence"/>
</dbReference>
<keyword evidence="4 8" id="KW-0547">Nucleotide-binding</keyword>
<evidence type="ECO:0000256" key="7">
    <source>
        <dbReference type="ARBA" id="ARBA00023150"/>
    </source>
</evidence>
<dbReference type="PANTHER" id="PTHR19136:SF81">
    <property type="entry name" value="MOLYBDENUM COFACTOR GUANYLYLTRANSFERASE"/>
    <property type="match status" value="1"/>
</dbReference>
<evidence type="ECO:0000259" key="9">
    <source>
        <dbReference type="Pfam" id="PF12804"/>
    </source>
</evidence>
<feature type="binding site" evidence="8">
    <location>
        <position position="108"/>
    </location>
    <ligand>
        <name>GTP</name>
        <dbReference type="ChEBI" id="CHEBI:37565"/>
    </ligand>
</feature>
<keyword evidence="10" id="KW-0548">Nucleotidyltransferase</keyword>
<reference evidence="10 11" key="1">
    <citation type="submission" date="2018-10" db="EMBL/GenBank/DDBJ databases">
        <title>Oceanobacillus sp. YLB-02 draft genome.</title>
        <authorList>
            <person name="Yu L."/>
        </authorList>
    </citation>
    <scope>NUCLEOTIDE SEQUENCE [LARGE SCALE GENOMIC DNA]</scope>
    <source>
        <strain evidence="10 11">YLB-02</strain>
    </source>
</reference>
<comment type="caution">
    <text evidence="10">The sequence shown here is derived from an EMBL/GenBank/DDBJ whole genome shotgun (WGS) entry which is preliminary data.</text>
</comment>
<keyword evidence="5 8" id="KW-0460">Magnesium</keyword>
<dbReference type="GO" id="GO:0006777">
    <property type="term" value="P:Mo-molybdopterin cofactor biosynthetic process"/>
    <property type="evidence" value="ECO:0007669"/>
    <property type="project" value="UniProtKB-KW"/>
</dbReference>
<feature type="domain" description="MobA-like NTP transferase" evidence="9">
    <location>
        <begin position="14"/>
        <end position="165"/>
    </location>
</feature>
<name>A0A498DDV5_9BACI</name>
<accession>A0A498DDV5</accession>
<dbReference type="SUPFAM" id="SSF53448">
    <property type="entry name" value="Nucleotide-diphospho-sugar transferases"/>
    <property type="match status" value="1"/>
</dbReference>
<sequence length="201" mass="22788">MNFPKGGFGMQIVGVILAGGESRRFGTPKAFAKKEGKHFYTYSAEAVNPFASKLVLVTNRKLEPLFEKEFTGEITRDHPSYEGQGPLAGIYTAMEKYPADWYIVSPIDVPFIENNVIELLIKYTGSDADAVIPVVAGRKQPLIALYHHRVKTIIKTKLDHGFRSVEKVLEACKVHYLSMNDEKKFININSQDDYKQWIMEE</sequence>
<proteinExistence type="inferred from homology"/>
<keyword evidence="1 8" id="KW-0963">Cytoplasm</keyword>
<comment type="catalytic activity">
    <reaction evidence="8">
        <text>Mo-molybdopterin + GTP + H(+) = Mo-molybdopterin guanine dinucleotide + diphosphate</text>
        <dbReference type="Rhea" id="RHEA:34243"/>
        <dbReference type="ChEBI" id="CHEBI:15378"/>
        <dbReference type="ChEBI" id="CHEBI:33019"/>
        <dbReference type="ChEBI" id="CHEBI:37565"/>
        <dbReference type="ChEBI" id="CHEBI:71302"/>
        <dbReference type="ChEBI" id="CHEBI:71310"/>
        <dbReference type="EC" id="2.7.7.77"/>
    </reaction>
</comment>
<protein>
    <recommendedName>
        <fullName evidence="8">Probable molybdenum cofactor guanylyltransferase</fullName>
        <shortName evidence="8">MoCo guanylyltransferase</shortName>
        <ecNumber evidence="8">2.7.7.77</ecNumber>
    </recommendedName>
    <alternativeName>
        <fullName evidence="8">GTP:molybdopterin guanylyltransferase</fullName>
    </alternativeName>
    <alternativeName>
        <fullName evidence="8">Mo-MPT guanylyltransferase</fullName>
    </alternativeName>
    <alternativeName>
        <fullName evidence="8">Molybdopterin guanylyltransferase</fullName>
    </alternativeName>
    <alternativeName>
        <fullName evidence="8">Molybdopterin-guanine dinucleotide synthase</fullName>
        <shortName evidence="8">MGD synthase</shortName>
    </alternativeName>
</protein>
<feature type="binding site" evidence="8">
    <location>
        <position position="77"/>
    </location>
    <ligand>
        <name>GTP</name>
        <dbReference type="ChEBI" id="CHEBI:37565"/>
    </ligand>
</feature>
<feature type="binding site" evidence="8">
    <location>
        <position position="108"/>
    </location>
    <ligand>
        <name>Mg(2+)</name>
        <dbReference type="ChEBI" id="CHEBI:18420"/>
    </ligand>
</feature>
<dbReference type="InterPro" id="IPR013482">
    <property type="entry name" value="Molybde_CF_guanTrfase"/>
</dbReference>
<dbReference type="PANTHER" id="PTHR19136">
    <property type="entry name" value="MOLYBDENUM COFACTOR GUANYLYLTRANSFERASE"/>
    <property type="match status" value="1"/>
</dbReference>
<evidence type="ECO:0000313" key="10">
    <source>
        <dbReference type="EMBL" id="RLL41157.1"/>
    </source>
</evidence>
<keyword evidence="3 8" id="KW-0479">Metal-binding</keyword>
<evidence type="ECO:0000256" key="4">
    <source>
        <dbReference type="ARBA" id="ARBA00022741"/>
    </source>
</evidence>
<dbReference type="GO" id="GO:0005737">
    <property type="term" value="C:cytoplasm"/>
    <property type="evidence" value="ECO:0007669"/>
    <property type="project" value="UniProtKB-SubCell"/>
</dbReference>
<comment type="function">
    <text evidence="8">Transfers a GMP moiety from GTP to Mo-molybdopterin (Mo-MPT) cofactor (Moco or molybdenum cofactor) to form Mo-molybdopterin guanine dinucleotide (Mo-MGD) cofactor.</text>
</comment>
<feature type="binding site" evidence="8">
    <location>
        <begin position="17"/>
        <end position="19"/>
    </location>
    <ligand>
        <name>GTP</name>
        <dbReference type="ChEBI" id="CHEBI:37565"/>
    </ligand>
</feature>
<dbReference type="GO" id="GO:0005525">
    <property type="term" value="F:GTP binding"/>
    <property type="evidence" value="ECO:0007669"/>
    <property type="project" value="UniProtKB-UniRule"/>
</dbReference>
<dbReference type="HAMAP" id="MF_00316">
    <property type="entry name" value="MobA"/>
    <property type="match status" value="1"/>
</dbReference>
<comment type="subcellular location">
    <subcellularLocation>
        <location evidence="8">Cytoplasm</location>
    </subcellularLocation>
</comment>
<evidence type="ECO:0000256" key="1">
    <source>
        <dbReference type="ARBA" id="ARBA00022490"/>
    </source>
</evidence>
<keyword evidence="6 8" id="KW-0342">GTP-binding</keyword>
<evidence type="ECO:0000256" key="3">
    <source>
        <dbReference type="ARBA" id="ARBA00022723"/>
    </source>
</evidence>
<dbReference type="InterPro" id="IPR029044">
    <property type="entry name" value="Nucleotide-diphossugar_trans"/>
</dbReference>
<dbReference type="InterPro" id="IPR025877">
    <property type="entry name" value="MobA-like_NTP_Trfase"/>
</dbReference>
<comment type="similarity">
    <text evidence="8">Belongs to the MobA family.</text>
</comment>
<comment type="cofactor">
    <cofactor evidence="8">
        <name>Mg(2+)</name>
        <dbReference type="ChEBI" id="CHEBI:18420"/>
    </cofactor>
</comment>
<keyword evidence="2 8" id="KW-0808">Transferase</keyword>
<keyword evidence="7 8" id="KW-0501">Molybdenum cofactor biosynthesis</keyword>
<dbReference type="Gene3D" id="3.90.550.10">
    <property type="entry name" value="Spore Coat Polysaccharide Biosynthesis Protein SpsA, Chain A"/>
    <property type="match status" value="1"/>
</dbReference>
<dbReference type="EMBL" id="RCHR01000009">
    <property type="protein sequence ID" value="RLL41157.1"/>
    <property type="molecule type" value="Genomic_DNA"/>
</dbReference>
<comment type="domain">
    <text evidence="8">The N-terminal domain determines nucleotide recognition and specific binding, while the C-terminal domain determines the specific binding to the target protein.</text>
</comment>
<dbReference type="GO" id="GO:0046872">
    <property type="term" value="F:metal ion binding"/>
    <property type="evidence" value="ECO:0007669"/>
    <property type="project" value="UniProtKB-KW"/>
</dbReference>
<dbReference type="Pfam" id="PF12804">
    <property type="entry name" value="NTP_transf_3"/>
    <property type="match status" value="1"/>
</dbReference>
<keyword evidence="11" id="KW-1185">Reference proteome</keyword>
<evidence type="ECO:0000256" key="6">
    <source>
        <dbReference type="ARBA" id="ARBA00023134"/>
    </source>
</evidence>
<evidence type="ECO:0000256" key="8">
    <source>
        <dbReference type="HAMAP-Rule" id="MF_00316"/>
    </source>
</evidence>
<gene>
    <name evidence="8" type="primary">mobA</name>
    <name evidence="10" type="ORF">D8M04_18130</name>
</gene>